<dbReference type="NCBIfam" id="NF004801">
    <property type="entry name" value="PRK06151.1"/>
    <property type="match status" value="1"/>
</dbReference>
<sequence>MRTRINGRWIIGFRDGSHHIVPDGEVVYEDDTIEYVGTEYGGAVDRTIDASDHLVAPGFVNLHCVANTDLQVLQIDVDLPGFPKSDDFWTSSEEVLDQQQTRHSARHALATALRCGSTTVGAITTMATKRWGPPDYEPTAVAAAFEELGLRGYVAHEFHSGSHRDDSSAVTEDKNRGKAELDRAIEFAEMVQQSGSDRVRPYLFPYTLDSCSPELFTEAKEAADRLGTHMRTHFAQSRAEVEAIRDEYGSSPVYYLEDIGVLDRNLILTHGIYLAGKDGLPHDDGSELDLLAERGVSLSHEPLVFARRGVTLESFSRYRNHGINMGVGTDTFPQDIVSLLRWGASAGKTVDRRADTATAREFFNAATLGGARALNRSDIGRLAPGAKADMVCIDFSSPHVGYVQDPIKSLVYHCYGTDVDHVVVDGNHLVDGGAVRSIDERQVANDAQTVMNAMESTFAEWDDEGRSADDLFPPTYPVAGGDP</sequence>
<dbReference type="SUPFAM" id="SSF51338">
    <property type="entry name" value="Composite domain of metallo-dependent hydrolases"/>
    <property type="match status" value="1"/>
</dbReference>
<dbReference type="InterPro" id="IPR011059">
    <property type="entry name" value="Metal-dep_hydrolase_composite"/>
</dbReference>
<dbReference type="PANTHER" id="PTHR43794">
    <property type="entry name" value="AMINOHYDROLASE SSNA-RELATED"/>
    <property type="match status" value="1"/>
</dbReference>
<dbReference type="Pfam" id="PF01979">
    <property type="entry name" value="Amidohydro_1"/>
    <property type="match status" value="1"/>
</dbReference>
<dbReference type="EMBL" id="JBEDNY010000006">
    <property type="protein sequence ID" value="MEZ3165166.1"/>
    <property type="molecule type" value="Genomic_DNA"/>
</dbReference>
<accession>A0ABD5M6G2</accession>
<gene>
    <name evidence="4" type="ORF">ABNG04_15060</name>
</gene>
<evidence type="ECO:0000259" key="3">
    <source>
        <dbReference type="Pfam" id="PF01979"/>
    </source>
</evidence>
<evidence type="ECO:0000313" key="4">
    <source>
        <dbReference type="EMBL" id="MEZ3165166.1"/>
    </source>
</evidence>
<dbReference type="GO" id="GO:0016787">
    <property type="term" value="F:hydrolase activity"/>
    <property type="evidence" value="ECO:0007669"/>
    <property type="project" value="UniProtKB-KW"/>
</dbReference>
<proteinExistence type="predicted"/>
<dbReference type="PANTHER" id="PTHR43794:SF11">
    <property type="entry name" value="AMIDOHYDROLASE-RELATED DOMAIN-CONTAINING PROTEIN"/>
    <property type="match status" value="1"/>
</dbReference>
<dbReference type="InterPro" id="IPR050287">
    <property type="entry name" value="MTA/SAH_deaminase"/>
</dbReference>
<feature type="region of interest" description="Disordered" evidence="2">
    <location>
        <begin position="464"/>
        <end position="483"/>
    </location>
</feature>
<organism evidence="4 5">
    <name type="scientific">Halorubrum miltondacostae</name>
    <dbReference type="NCBI Taxonomy" id="3076378"/>
    <lineage>
        <taxon>Archaea</taxon>
        <taxon>Methanobacteriati</taxon>
        <taxon>Methanobacteriota</taxon>
        <taxon>Stenosarchaea group</taxon>
        <taxon>Halobacteria</taxon>
        <taxon>Halobacteriales</taxon>
        <taxon>Haloferacaceae</taxon>
        <taxon>Halorubrum</taxon>
    </lineage>
</organism>
<protein>
    <submittedName>
        <fullName evidence="4">Chlorohydrolase family protein</fullName>
    </submittedName>
</protein>
<dbReference type="RefSeq" id="WP_371163208.1">
    <property type="nucleotide sequence ID" value="NZ_JBEDNX010000003.1"/>
</dbReference>
<evidence type="ECO:0000256" key="1">
    <source>
        <dbReference type="ARBA" id="ARBA00022801"/>
    </source>
</evidence>
<dbReference type="Gene3D" id="3.20.20.140">
    <property type="entry name" value="Metal-dependent hydrolases"/>
    <property type="match status" value="1"/>
</dbReference>
<name>A0ABD5M6G2_9EURY</name>
<keyword evidence="1" id="KW-0378">Hydrolase</keyword>
<dbReference type="SUPFAM" id="SSF51556">
    <property type="entry name" value="Metallo-dependent hydrolases"/>
    <property type="match status" value="1"/>
</dbReference>
<evidence type="ECO:0000256" key="2">
    <source>
        <dbReference type="SAM" id="MobiDB-lite"/>
    </source>
</evidence>
<evidence type="ECO:0000313" key="5">
    <source>
        <dbReference type="Proteomes" id="UP001567572"/>
    </source>
</evidence>
<dbReference type="AlphaFoldDB" id="A0ABD5M6G2"/>
<dbReference type="Proteomes" id="UP001567572">
    <property type="component" value="Unassembled WGS sequence"/>
</dbReference>
<reference evidence="4 5" key="1">
    <citation type="submission" date="2024-06" db="EMBL/GenBank/DDBJ databases">
        <title>Halorubrum miltondacostae sp. nov., a potential PHA producer isolated from an inland solar saltern in Rio Maior, Portugal.</title>
        <authorList>
            <person name="Albuquerque L."/>
            <person name="Viver T."/>
            <person name="Barroso C."/>
            <person name="Claudino R."/>
            <person name="Galvan M."/>
            <person name="Simoes G."/>
            <person name="Lobo Da Cunha A."/>
            <person name="Egas C."/>
        </authorList>
    </citation>
    <scope>NUCLEOTIDE SEQUENCE [LARGE SCALE GENOMIC DNA]</scope>
    <source>
        <strain evidence="4 5">RMP-11</strain>
    </source>
</reference>
<keyword evidence="5" id="KW-1185">Reference proteome</keyword>
<comment type="caution">
    <text evidence="4">The sequence shown here is derived from an EMBL/GenBank/DDBJ whole genome shotgun (WGS) entry which is preliminary data.</text>
</comment>
<dbReference type="InterPro" id="IPR032466">
    <property type="entry name" value="Metal_Hydrolase"/>
</dbReference>
<feature type="domain" description="Amidohydrolase-related" evidence="3">
    <location>
        <begin position="55"/>
        <end position="427"/>
    </location>
</feature>
<dbReference type="InterPro" id="IPR006680">
    <property type="entry name" value="Amidohydro-rel"/>
</dbReference>
<dbReference type="Gene3D" id="2.30.40.10">
    <property type="entry name" value="Urease, subunit C, domain 1"/>
    <property type="match status" value="1"/>
</dbReference>